<keyword evidence="3" id="KW-1185">Reference proteome</keyword>
<name>A0A158HSY2_9BURK</name>
<organism evidence="2 3">
    <name type="scientific">Caballeronia arvi</name>
    <dbReference type="NCBI Taxonomy" id="1777135"/>
    <lineage>
        <taxon>Bacteria</taxon>
        <taxon>Pseudomonadati</taxon>
        <taxon>Pseudomonadota</taxon>
        <taxon>Betaproteobacteria</taxon>
        <taxon>Burkholderiales</taxon>
        <taxon>Burkholderiaceae</taxon>
        <taxon>Caballeronia</taxon>
    </lineage>
</organism>
<sequence>MASAVDICNLALGHLGDDATVSSISPPEGSSQAEHCQRFYPIARDLCLEAHEWGFATTRATLAALSNTPPPGFTYVYQLPSDCRNIVDLVDPNAVSDFHCVDYGQHWHGFDQEPVPYELETLADGTQVIYTNLAGAQLRYIRGVTDTTKFSAQFVDALAWLLAAYLAGPVIKGDTGMQVGQAMMRAFIGSISQAKTSDANNRRRSRAQSERNPSWIANR</sequence>
<protein>
    <submittedName>
        <fullName evidence="2">Gp11</fullName>
    </submittedName>
</protein>
<gene>
    <name evidence="2" type="ORF">AWB74_02134</name>
</gene>
<dbReference type="RefSeq" id="WP_061146743.1">
    <property type="nucleotide sequence ID" value="NZ_FCOM02000007.1"/>
</dbReference>
<comment type="caution">
    <text evidence="2">The sequence shown here is derived from an EMBL/GenBank/DDBJ whole genome shotgun (WGS) entry which is preliminary data.</text>
</comment>
<proteinExistence type="predicted"/>
<dbReference type="EMBL" id="FCOM02000007">
    <property type="protein sequence ID" value="SAL47458.1"/>
    <property type="molecule type" value="Genomic_DNA"/>
</dbReference>
<dbReference type="AlphaFoldDB" id="A0A158HSY2"/>
<dbReference type="Proteomes" id="UP000055019">
    <property type="component" value="Unassembled WGS sequence"/>
</dbReference>
<accession>A0A158HSY2</accession>
<evidence type="ECO:0000313" key="3">
    <source>
        <dbReference type="Proteomes" id="UP000055019"/>
    </source>
</evidence>
<feature type="compositionally biased region" description="Polar residues" evidence="1">
    <location>
        <begin position="210"/>
        <end position="219"/>
    </location>
</feature>
<evidence type="ECO:0000256" key="1">
    <source>
        <dbReference type="SAM" id="MobiDB-lite"/>
    </source>
</evidence>
<evidence type="ECO:0000313" key="2">
    <source>
        <dbReference type="EMBL" id="SAL47458.1"/>
    </source>
</evidence>
<dbReference type="OrthoDB" id="7278537at2"/>
<reference evidence="2" key="1">
    <citation type="submission" date="2016-01" db="EMBL/GenBank/DDBJ databases">
        <authorList>
            <person name="Peeters C."/>
        </authorList>
    </citation>
    <scope>NUCLEOTIDE SEQUENCE [LARGE SCALE GENOMIC DNA]</scope>
    <source>
        <strain evidence="2">LMG 29317</strain>
    </source>
</reference>
<feature type="region of interest" description="Disordered" evidence="1">
    <location>
        <begin position="195"/>
        <end position="219"/>
    </location>
</feature>